<dbReference type="GO" id="GO:0003723">
    <property type="term" value="F:RNA binding"/>
    <property type="evidence" value="ECO:0007669"/>
    <property type="project" value="InterPro"/>
</dbReference>
<evidence type="ECO:0000313" key="5">
    <source>
        <dbReference type="EMBL" id="WNQ12517.1"/>
    </source>
</evidence>
<proteinExistence type="inferred from homology"/>
<dbReference type="InterPro" id="IPR013123">
    <property type="entry name" value="SpoU_subst-bd"/>
</dbReference>
<evidence type="ECO:0000256" key="3">
    <source>
        <dbReference type="ARBA" id="ARBA00022679"/>
    </source>
</evidence>
<accession>A0AA96LEV0</accession>
<dbReference type="InterPro" id="IPR029028">
    <property type="entry name" value="Alpha/beta_knot_MTases"/>
</dbReference>
<keyword evidence="2 5" id="KW-0489">Methyltransferase</keyword>
<dbReference type="SMART" id="SM00967">
    <property type="entry name" value="SpoU_sub_bind"/>
    <property type="match status" value="1"/>
</dbReference>
<protein>
    <submittedName>
        <fullName evidence="5">RNA methyltransferase</fullName>
    </submittedName>
</protein>
<dbReference type="PANTHER" id="PTHR43191">
    <property type="entry name" value="RRNA METHYLTRANSFERASE 3"/>
    <property type="match status" value="1"/>
</dbReference>
<dbReference type="GO" id="GO:0032259">
    <property type="term" value="P:methylation"/>
    <property type="evidence" value="ECO:0007669"/>
    <property type="project" value="UniProtKB-KW"/>
</dbReference>
<dbReference type="Gene3D" id="3.30.1330.30">
    <property type="match status" value="1"/>
</dbReference>
<dbReference type="GO" id="GO:0005737">
    <property type="term" value="C:cytoplasm"/>
    <property type="evidence" value="ECO:0007669"/>
    <property type="project" value="UniProtKB-ARBA"/>
</dbReference>
<feature type="domain" description="RNA 2-O ribose methyltransferase substrate binding" evidence="4">
    <location>
        <begin position="32"/>
        <end position="104"/>
    </location>
</feature>
<dbReference type="GO" id="GO:0006396">
    <property type="term" value="P:RNA processing"/>
    <property type="evidence" value="ECO:0007669"/>
    <property type="project" value="InterPro"/>
</dbReference>
<evidence type="ECO:0000256" key="1">
    <source>
        <dbReference type="ARBA" id="ARBA00007228"/>
    </source>
</evidence>
<evidence type="ECO:0000259" key="4">
    <source>
        <dbReference type="SMART" id="SM00967"/>
    </source>
</evidence>
<dbReference type="InterPro" id="IPR029026">
    <property type="entry name" value="tRNA_m1G_MTases_N"/>
</dbReference>
<dbReference type="SUPFAM" id="SSF55315">
    <property type="entry name" value="L30e-like"/>
    <property type="match status" value="1"/>
</dbReference>
<dbReference type="InterPro" id="IPR053888">
    <property type="entry name" value="MRM3-like_sub_bind"/>
</dbReference>
<dbReference type="GO" id="GO:0008173">
    <property type="term" value="F:RNA methyltransferase activity"/>
    <property type="evidence" value="ECO:0007669"/>
    <property type="project" value="InterPro"/>
</dbReference>
<dbReference type="CDD" id="cd18095">
    <property type="entry name" value="SpoU-like_rRNA-MTase"/>
    <property type="match status" value="1"/>
</dbReference>
<dbReference type="KEGG" id="paun:MJA45_05650"/>
<sequence>MAQDITSVQNPRVKQWTELLVKRGRDRQGKFLLEGVHLVEEALRSGIAVETILYSLDKGLPKEVESRLTSAEEVIGVSQAVLAKCSDTQTPQGVLGIAAKPDAPRTDSLTGRDALVVAVDGIQDPGNLGTIIRTADAAGATAVILGRGTVDVYNPKTIRSTMGSLFHLPVVEADLPELLAEAGKAGVQVLSTGMQAEDTCYTADLTQATWFVIGNEGSGVSSEAEAHVSRRISIPMRGRAESLNAAMAAGIVLYEAMRQRHYK</sequence>
<dbReference type="PANTHER" id="PTHR43191:SF2">
    <property type="entry name" value="RRNA METHYLTRANSFERASE 3, MITOCHONDRIAL"/>
    <property type="match status" value="1"/>
</dbReference>
<dbReference type="Pfam" id="PF22435">
    <property type="entry name" value="MRM3-like_sub_bind"/>
    <property type="match status" value="1"/>
</dbReference>
<dbReference type="Proteomes" id="UP001305702">
    <property type="component" value="Chromosome"/>
</dbReference>
<dbReference type="Gene3D" id="3.40.1280.10">
    <property type="match status" value="1"/>
</dbReference>
<keyword evidence="6" id="KW-1185">Reference proteome</keyword>
<keyword evidence="3" id="KW-0808">Transferase</keyword>
<dbReference type="InterPro" id="IPR029064">
    <property type="entry name" value="Ribosomal_eL30-like_sf"/>
</dbReference>
<comment type="similarity">
    <text evidence="1">Belongs to the class IV-like SAM-binding methyltransferase superfamily. RNA methyltransferase TrmH family.</text>
</comment>
<dbReference type="RefSeq" id="WP_315606294.1">
    <property type="nucleotide sequence ID" value="NZ_CP130318.1"/>
</dbReference>
<reference evidence="5 6" key="1">
    <citation type="submission" date="2022-02" db="EMBL/GenBank/DDBJ databases">
        <title>Paenibacillus sp. MBLB1776 Whole Genome Shotgun Sequencing.</title>
        <authorList>
            <person name="Hwang C.Y."/>
            <person name="Cho E.-S."/>
            <person name="Seo M.-J."/>
        </authorList>
    </citation>
    <scope>NUCLEOTIDE SEQUENCE [LARGE SCALE GENOMIC DNA]</scope>
    <source>
        <strain evidence="5 6">MBLB1776</strain>
    </source>
</reference>
<gene>
    <name evidence="5" type="ORF">MJA45_05650</name>
</gene>
<dbReference type="InterPro" id="IPR001537">
    <property type="entry name" value="SpoU_MeTrfase"/>
</dbReference>
<dbReference type="Pfam" id="PF00588">
    <property type="entry name" value="SpoU_methylase"/>
    <property type="match status" value="1"/>
</dbReference>
<dbReference type="EMBL" id="CP130318">
    <property type="protein sequence ID" value="WNQ12517.1"/>
    <property type="molecule type" value="Genomic_DNA"/>
</dbReference>
<dbReference type="SUPFAM" id="SSF75217">
    <property type="entry name" value="alpha/beta knot"/>
    <property type="match status" value="1"/>
</dbReference>
<evidence type="ECO:0000313" key="6">
    <source>
        <dbReference type="Proteomes" id="UP001305702"/>
    </source>
</evidence>
<name>A0AA96LEV0_9BACL</name>
<dbReference type="InterPro" id="IPR051259">
    <property type="entry name" value="rRNA_Methyltransferase"/>
</dbReference>
<dbReference type="AlphaFoldDB" id="A0AA96LEV0"/>
<evidence type="ECO:0000256" key="2">
    <source>
        <dbReference type="ARBA" id="ARBA00022603"/>
    </source>
</evidence>
<organism evidence="5 6">
    <name type="scientific">Paenibacillus aurantius</name>
    <dbReference type="NCBI Taxonomy" id="2918900"/>
    <lineage>
        <taxon>Bacteria</taxon>
        <taxon>Bacillati</taxon>
        <taxon>Bacillota</taxon>
        <taxon>Bacilli</taxon>
        <taxon>Bacillales</taxon>
        <taxon>Paenibacillaceae</taxon>
        <taxon>Paenibacillus</taxon>
    </lineage>
</organism>